<evidence type="ECO:0000313" key="3">
    <source>
        <dbReference type="Proteomes" id="UP000596248"/>
    </source>
</evidence>
<gene>
    <name evidence="2" type="ORF">JNE38_08060</name>
</gene>
<sequence length="148" mass="17321">MENTIARLQKHLHEVPQAFRAIPDERVTKKPAPQKWSPLEILGHLCDSATNNLGRFVRAQQEVPYRIVPYQQNEWVRLQGYQERPAEEIVQLWTGLNQSVLRVMRTMPPSCRQHACETPDGASVTLEWLMTDYVDHLEHHLRQIFTDN</sequence>
<dbReference type="RefSeq" id="WP_203356076.1">
    <property type="nucleotide sequence ID" value="NZ_CP069127.1"/>
</dbReference>
<dbReference type="EMBL" id="CP069127">
    <property type="protein sequence ID" value="QRG69079.1"/>
    <property type="molecule type" value="Genomic_DNA"/>
</dbReference>
<dbReference type="InterPro" id="IPR034660">
    <property type="entry name" value="DinB/YfiT-like"/>
</dbReference>
<dbReference type="InterPro" id="IPR024775">
    <property type="entry name" value="DinB-like"/>
</dbReference>
<dbReference type="Gene3D" id="1.20.120.450">
    <property type="entry name" value="dinb family like domain"/>
    <property type="match status" value="1"/>
</dbReference>
<dbReference type="Proteomes" id="UP000596248">
    <property type="component" value="Chromosome"/>
</dbReference>
<evidence type="ECO:0000259" key="1">
    <source>
        <dbReference type="Pfam" id="PF12867"/>
    </source>
</evidence>
<keyword evidence="3" id="KW-1185">Reference proteome</keyword>
<dbReference type="Pfam" id="PF12867">
    <property type="entry name" value="DinB_2"/>
    <property type="match status" value="1"/>
</dbReference>
<proteinExistence type="predicted"/>
<accession>A0ABX7FS62</accession>
<dbReference type="SUPFAM" id="SSF109854">
    <property type="entry name" value="DinB/YfiT-like putative metalloenzymes"/>
    <property type="match status" value="1"/>
</dbReference>
<feature type="domain" description="DinB-like" evidence="1">
    <location>
        <begin position="8"/>
        <end position="144"/>
    </location>
</feature>
<reference evidence="2 3" key="1">
    <citation type="submission" date="2021-01" db="EMBL/GenBank/DDBJ databases">
        <title>Identification of strong promoters based on the transcriptome of Brevibacillus choshinensis.</title>
        <authorList>
            <person name="Yao D."/>
            <person name="Zhang K."/>
            <person name="Wu J."/>
        </authorList>
    </citation>
    <scope>NUCLEOTIDE SEQUENCE [LARGE SCALE GENOMIC DNA]</scope>
    <source>
        <strain evidence="2 3">HPD31-SP3</strain>
    </source>
</reference>
<name>A0ABX7FS62_BRECH</name>
<protein>
    <submittedName>
        <fullName evidence="2">DinB family protein</fullName>
    </submittedName>
</protein>
<evidence type="ECO:0000313" key="2">
    <source>
        <dbReference type="EMBL" id="QRG69079.1"/>
    </source>
</evidence>
<organism evidence="2 3">
    <name type="scientific">Brevibacillus choshinensis</name>
    <dbReference type="NCBI Taxonomy" id="54911"/>
    <lineage>
        <taxon>Bacteria</taxon>
        <taxon>Bacillati</taxon>
        <taxon>Bacillota</taxon>
        <taxon>Bacilli</taxon>
        <taxon>Bacillales</taxon>
        <taxon>Paenibacillaceae</taxon>
        <taxon>Brevibacillus</taxon>
    </lineage>
</organism>